<dbReference type="SUPFAM" id="SSF53822">
    <property type="entry name" value="Periplasmic binding protein-like I"/>
    <property type="match status" value="1"/>
</dbReference>
<keyword evidence="10" id="KW-0675">Receptor</keyword>
<dbReference type="SUPFAM" id="SSF56112">
    <property type="entry name" value="Protein kinase-like (PK-like)"/>
    <property type="match status" value="1"/>
</dbReference>
<dbReference type="InterPro" id="IPR000719">
    <property type="entry name" value="Prot_kinase_dom"/>
</dbReference>
<evidence type="ECO:0000256" key="3">
    <source>
        <dbReference type="ARBA" id="ARBA00012202"/>
    </source>
</evidence>
<dbReference type="Gene3D" id="1.10.510.10">
    <property type="entry name" value="Transferase(Phosphotransferase) domain 1"/>
    <property type="match status" value="1"/>
</dbReference>
<keyword evidence="9 16" id="KW-0472">Membrane</keyword>
<evidence type="ECO:0000256" key="1">
    <source>
        <dbReference type="ARBA" id="ARBA00001436"/>
    </source>
</evidence>
<dbReference type="PROSITE" id="PS50011">
    <property type="entry name" value="PROTEIN_KINASE_DOM"/>
    <property type="match status" value="1"/>
</dbReference>
<evidence type="ECO:0000256" key="9">
    <source>
        <dbReference type="ARBA" id="ARBA00023136"/>
    </source>
</evidence>
<evidence type="ECO:0000256" key="15">
    <source>
        <dbReference type="RuleBase" id="RU003431"/>
    </source>
</evidence>
<dbReference type="GO" id="GO:0004016">
    <property type="term" value="F:adenylate cyclase activity"/>
    <property type="evidence" value="ECO:0007669"/>
    <property type="project" value="TreeGrafter"/>
</dbReference>
<keyword evidence="19" id="KW-1185">Reference proteome</keyword>
<evidence type="ECO:0000256" key="16">
    <source>
        <dbReference type="SAM" id="Phobius"/>
    </source>
</evidence>
<dbReference type="GO" id="GO:0005886">
    <property type="term" value="C:plasma membrane"/>
    <property type="evidence" value="ECO:0007669"/>
    <property type="project" value="UniProtKB-SubCell"/>
</dbReference>
<keyword evidence="8 16" id="KW-1133">Transmembrane helix</keyword>
<evidence type="ECO:0000256" key="12">
    <source>
        <dbReference type="ARBA" id="ARBA00023239"/>
    </source>
</evidence>
<dbReference type="InterPro" id="IPR028082">
    <property type="entry name" value="Peripla_BP_I"/>
</dbReference>
<dbReference type="EC" id="4.6.1.2" evidence="3 15"/>
<dbReference type="CDD" id="cd07302">
    <property type="entry name" value="CHD"/>
    <property type="match status" value="1"/>
</dbReference>
<dbReference type="GO" id="GO:0006935">
    <property type="term" value="P:chemotaxis"/>
    <property type="evidence" value="ECO:0007669"/>
    <property type="project" value="UniProtKB-ARBA"/>
</dbReference>
<dbReference type="SMART" id="SM00044">
    <property type="entry name" value="CYCc"/>
    <property type="match status" value="1"/>
</dbReference>
<dbReference type="GO" id="GO:0001653">
    <property type="term" value="F:peptide receptor activity"/>
    <property type="evidence" value="ECO:0007669"/>
    <property type="project" value="TreeGrafter"/>
</dbReference>
<dbReference type="WBParaSite" id="jg23698">
    <property type="protein sequence ID" value="jg23698"/>
    <property type="gene ID" value="jg23698"/>
</dbReference>
<dbReference type="GO" id="GO:0007635">
    <property type="term" value="P:chemosensory behavior"/>
    <property type="evidence" value="ECO:0007669"/>
    <property type="project" value="UniProtKB-ARBA"/>
</dbReference>
<keyword evidence="4" id="KW-1003">Cell membrane</keyword>
<name>A0A915DUQ2_9BILA</name>
<dbReference type="InterPro" id="IPR018297">
    <property type="entry name" value="A/G_cyclase_CS"/>
</dbReference>
<evidence type="ECO:0000313" key="20">
    <source>
        <dbReference type="WBParaSite" id="jg23698"/>
    </source>
</evidence>
<evidence type="ECO:0000313" key="19">
    <source>
        <dbReference type="Proteomes" id="UP000887574"/>
    </source>
</evidence>
<comment type="similarity">
    <text evidence="14">Belongs to the adenylyl cyclase class-4/guanylyl cyclase family.</text>
</comment>
<dbReference type="PANTHER" id="PTHR11920:SF495">
    <property type="entry name" value="RECEPTOR-TYPE GUANYLATE CYCLASE GCY-7"/>
    <property type="match status" value="1"/>
</dbReference>
<evidence type="ECO:0000256" key="14">
    <source>
        <dbReference type="RuleBase" id="RU000405"/>
    </source>
</evidence>
<evidence type="ECO:0000256" key="11">
    <source>
        <dbReference type="ARBA" id="ARBA00023180"/>
    </source>
</evidence>
<dbReference type="PROSITE" id="PS00452">
    <property type="entry name" value="GUANYLATE_CYCLASE_1"/>
    <property type="match status" value="1"/>
</dbReference>
<comment type="subcellular location">
    <subcellularLocation>
        <location evidence="2">Cell membrane</location>
        <topology evidence="2">Single-pass type I membrane protein</topology>
    </subcellularLocation>
</comment>
<feature type="domain" description="Protein kinase" evidence="17">
    <location>
        <begin position="533"/>
        <end position="810"/>
    </location>
</feature>
<dbReference type="Pfam" id="PF00211">
    <property type="entry name" value="Guanylate_cyc"/>
    <property type="match status" value="1"/>
</dbReference>
<dbReference type="GO" id="GO:0005524">
    <property type="term" value="F:ATP binding"/>
    <property type="evidence" value="ECO:0007669"/>
    <property type="project" value="InterPro"/>
</dbReference>
<dbReference type="Gene3D" id="3.40.50.2300">
    <property type="match status" value="2"/>
</dbReference>
<dbReference type="GO" id="GO:0004672">
    <property type="term" value="F:protein kinase activity"/>
    <property type="evidence" value="ECO:0007669"/>
    <property type="project" value="InterPro"/>
</dbReference>
<feature type="transmembrane region" description="Helical" evidence="16">
    <location>
        <begin position="475"/>
        <end position="499"/>
    </location>
</feature>
<keyword evidence="12 14" id="KW-0456">Lyase</keyword>
<evidence type="ECO:0000256" key="4">
    <source>
        <dbReference type="ARBA" id="ARBA00022475"/>
    </source>
</evidence>
<evidence type="ECO:0000259" key="18">
    <source>
        <dbReference type="PROSITE" id="PS50125"/>
    </source>
</evidence>
<dbReference type="GO" id="GO:0004383">
    <property type="term" value="F:guanylate cyclase activity"/>
    <property type="evidence" value="ECO:0007669"/>
    <property type="project" value="UniProtKB-EC"/>
</dbReference>
<evidence type="ECO:0000256" key="8">
    <source>
        <dbReference type="ARBA" id="ARBA00022989"/>
    </source>
</evidence>
<dbReference type="CDD" id="cd06352">
    <property type="entry name" value="PBP1_NPR_GC-like"/>
    <property type="match status" value="1"/>
</dbReference>
<protein>
    <recommendedName>
        <fullName evidence="3 15">Guanylate cyclase</fullName>
        <ecNumber evidence="3 15">4.6.1.2</ecNumber>
    </recommendedName>
</protein>
<dbReference type="GO" id="GO:0035556">
    <property type="term" value="P:intracellular signal transduction"/>
    <property type="evidence" value="ECO:0007669"/>
    <property type="project" value="InterPro"/>
</dbReference>
<dbReference type="PROSITE" id="PS50125">
    <property type="entry name" value="GUANYLATE_CYCLASE_2"/>
    <property type="match status" value="1"/>
</dbReference>
<dbReference type="SUPFAM" id="SSF55073">
    <property type="entry name" value="Nucleotide cyclase"/>
    <property type="match status" value="1"/>
</dbReference>
<dbReference type="Pfam" id="PF01094">
    <property type="entry name" value="ANF_receptor"/>
    <property type="match status" value="2"/>
</dbReference>
<reference evidence="20" key="1">
    <citation type="submission" date="2022-11" db="UniProtKB">
        <authorList>
            <consortium name="WormBaseParasite"/>
        </authorList>
    </citation>
    <scope>IDENTIFICATION</scope>
</reference>
<keyword evidence="5 16" id="KW-0812">Transmembrane</keyword>
<dbReference type="InterPro" id="IPR011009">
    <property type="entry name" value="Kinase-like_dom_sf"/>
</dbReference>
<dbReference type="InterPro" id="IPR050401">
    <property type="entry name" value="Cyclic_nucleotide_synthase"/>
</dbReference>
<dbReference type="FunFam" id="3.30.70.1230:FF:000023">
    <property type="entry name" value="Guanylate cyclase"/>
    <property type="match status" value="1"/>
</dbReference>
<comment type="catalytic activity">
    <reaction evidence="1 15">
        <text>GTP = 3',5'-cyclic GMP + diphosphate</text>
        <dbReference type="Rhea" id="RHEA:13665"/>
        <dbReference type="ChEBI" id="CHEBI:33019"/>
        <dbReference type="ChEBI" id="CHEBI:37565"/>
        <dbReference type="ChEBI" id="CHEBI:57746"/>
        <dbReference type="EC" id="4.6.1.2"/>
    </reaction>
</comment>
<evidence type="ECO:0000256" key="6">
    <source>
        <dbReference type="ARBA" id="ARBA00022729"/>
    </source>
</evidence>
<feature type="domain" description="Guanylate cyclase" evidence="18">
    <location>
        <begin position="881"/>
        <end position="1011"/>
    </location>
</feature>
<dbReference type="Proteomes" id="UP000887574">
    <property type="component" value="Unplaced"/>
</dbReference>
<keyword evidence="11" id="KW-0325">Glycoprotein</keyword>
<dbReference type="Gene3D" id="3.30.70.1230">
    <property type="entry name" value="Nucleotide cyclase"/>
    <property type="match status" value="1"/>
</dbReference>
<evidence type="ECO:0000256" key="7">
    <source>
        <dbReference type="ARBA" id="ARBA00022741"/>
    </source>
</evidence>
<dbReference type="InterPro" id="IPR001245">
    <property type="entry name" value="Ser-Thr/Tyr_kinase_cat_dom"/>
</dbReference>
<keyword evidence="6" id="KW-0732">Signal</keyword>
<organism evidence="19 20">
    <name type="scientific">Ditylenchus dipsaci</name>
    <dbReference type="NCBI Taxonomy" id="166011"/>
    <lineage>
        <taxon>Eukaryota</taxon>
        <taxon>Metazoa</taxon>
        <taxon>Ecdysozoa</taxon>
        <taxon>Nematoda</taxon>
        <taxon>Chromadorea</taxon>
        <taxon>Rhabditida</taxon>
        <taxon>Tylenchina</taxon>
        <taxon>Tylenchomorpha</taxon>
        <taxon>Sphaerularioidea</taxon>
        <taxon>Anguinidae</taxon>
        <taxon>Anguininae</taxon>
        <taxon>Ditylenchus</taxon>
    </lineage>
</organism>
<dbReference type="GO" id="GO:0007168">
    <property type="term" value="P:receptor guanylyl cyclase signaling pathway"/>
    <property type="evidence" value="ECO:0007669"/>
    <property type="project" value="TreeGrafter"/>
</dbReference>
<dbReference type="InterPro" id="IPR001828">
    <property type="entry name" value="ANF_lig-bd_rcpt"/>
</dbReference>
<dbReference type="PANTHER" id="PTHR11920">
    <property type="entry name" value="GUANYLYL CYCLASE"/>
    <property type="match status" value="1"/>
</dbReference>
<sequence length="1072" mass="121140">MVQLRVGLLFCNGSTRLRGLMGFGQSAPAILIALQRIKSEHLIDNINMTFFWYMDNCNEPAAAGYTTKLIEVDAVDAIIGPACSTSAITAGIVSTFYNTPIFVWGAATAADLSDPVRFPTLSNVNTNTYMLGIAIRELLFQYEWKEFALIYTLDVEQRKCDYLQQDLETALADDTTDRDTSLVYKRRMYSRETSMKNTLQDVRLKARTKGDAQDYINVWLDQNGDPGDGRNQDALKLARRSIMVDLENQSSDSIQQFNQELVSLIGQWPFFCDGTCLGVAANETFASAHSRSLHDAVYMFARALNKTLAQGYSPLDLRNGSLMNTMSRGEFEGMTGHVRINENGTREPVFYVTSLDLLDQPTAYLYISISANIVTVDKQYTDELTSIWANRHNIRPLYKPDIDMGRTLVDEVERPDVAALRLKDVLNYDTKRAIPFFVGLEILKNEKPCAQKYLIYNAYKLCGYTGLECPASITLYIVIGSALAALLLAVALFGIALAVREKRREKERLEKESQIPFASLRPLPTDTKSIEGMKSMRSMHSSISGVTRYTMDTQQHLHETDNHTFFILNKEVVYAEKYKVRVKPSSEDMSLLRKLRQFDNDNANKFYGLCMDGPVLYSIWKCCSRGSLQDVIAKESYISDAFVMFALMRDITTGLIAIHQASFLGGAHGALTSECCLINDRWQVKIGDHGLHMLRQHQPVLRKKQLWYAPEIIRTGNLKGTKEGDVYSFGIICSELINKERAWNGAEKDEEIDEIIYRVKRGSDAPHRPNLQLRDEINPNLLHLVRECWHENPSQRPKIDVVKTLMKQMVKDGNQNLMDYVFSMLELYAGSLEQEVEERTKELVEEKKKSDILLYRMLPRQVADKLRIGQTVEPESFDMATVFFSDVVSFTTLASKCTPLQVVNLLNQLYSNFDSIIDTRDAYKVETIGDGYLVCSGIPHRNGDNHAKEIAEMSLDFLRSLANFRISHLPNERINLRIGFHTGPAVAGVVGLSMPRYCLFGDTVNTASRMESNGKPGQIHMSDSANHYLSDILGGYATESRGEIIIKGKGVMETFWLLGHTDDPFLKRRSVD</sequence>
<keyword evidence="7" id="KW-0547">Nucleotide-binding</keyword>
<proteinExistence type="inferred from homology"/>
<dbReference type="Pfam" id="PF07701">
    <property type="entry name" value="HNOBA"/>
    <property type="match status" value="1"/>
</dbReference>
<keyword evidence="13 15" id="KW-0141">cGMP biosynthesis</keyword>
<dbReference type="InterPro" id="IPR011645">
    <property type="entry name" value="HNOB_dom_associated"/>
</dbReference>
<accession>A0A915DUQ2</accession>
<evidence type="ECO:0000256" key="13">
    <source>
        <dbReference type="ARBA" id="ARBA00023293"/>
    </source>
</evidence>
<dbReference type="AlphaFoldDB" id="A0A915DUQ2"/>
<dbReference type="Pfam" id="PF07714">
    <property type="entry name" value="PK_Tyr_Ser-Thr"/>
    <property type="match status" value="1"/>
</dbReference>
<evidence type="ECO:0000256" key="10">
    <source>
        <dbReference type="ARBA" id="ARBA00023170"/>
    </source>
</evidence>
<dbReference type="InterPro" id="IPR029787">
    <property type="entry name" value="Nucleotide_cyclase"/>
</dbReference>
<evidence type="ECO:0000259" key="17">
    <source>
        <dbReference type="PROSITE" id="PS50011"/>
    </source>
</evidence>
<evidence type="ECO:0000256" key="5">
    <source>
        <dbReference type="ARBA" id="ARBA00022692"/>
    </source>
</evidence>
<dbReference type="InterPro" id="IPR001054">
    <property type="entry name" value="A/G_cyclase"/>
</dbReference>
<evidence type="ECO:0000256" key="2">
    <source>
        <dbReference type="ARBA" id="ARBA00004251"/>
    </source>
</evidence>